<reference evidence="1 2" key="1">
    <citation type="submission" date="2015-09" db="EMBL/GenBank/DDBJ databases">
        <title>Draft genome of the parasitic nematode Teladorsagia circumcincta isolate WARC Sus (inbred).</title>
        <authorList>
            <person name="Mitreva M."/>
        </authorList>
    </citation>
    <scope>NUCLEOTIDE SEQUENCE [LARGE SCALE GENOMIC DNA]</scope>
    <source>
        <strain evidence="1 2">S</strain>
    </source>
</reference>
<evidence type="ECO:0000313" key="1">
    <source>
        <dbReference type="EMBL" id="PIO59499.1"/>
    </source>
</evidence>
<feature type="non-terminal residue" evidence="1">
    <location>
        <position position="96"/>
    </location>
</feature>
<name>A0A2G9TNC3_TELCI</name>
<sequence length="96" mass="10984">LVPNEGLLKYKNVKDVDGFVPDLSGKTETAFAYYQIKLQTQPGDAIYEVTLFYHFKMKEVHIDLTAISHPNKFGDAPHCIIDQNFFLASYCVCHDR</sequence>
<proteinExistence type="predicted"/>
<organism evidence="1 2">
    <name type="scientific">Teladorsagia circumcincta</name>
    <name type="common">Brown stomach worm</name>
    <name type="synonym">Ostertagia circumcincta</name>
    <dbReference type="NCBI Taxonomy" id="45464"/>
    <lineage>
        <taxon>Eukaryota</taxon>
        <taxon>Metazoa</taxon>
        <taxon>Ecdysozoa</taxon>
        <taxon>Nematoda</taxon>
        <taxon>Chromadorea</taxon>
        <taxon>Rhabditida</taxon>
        <taxon>Rhabditina</taxon>
        <taxon>Rhabditomorpha</taxon>
        <taxon>Strongyloidea</taxon>
        <taxon>Trichostrongylidae</taxon>
        <taxon>Teladorsagia</taxon>
    </lineage>
</organism>
<feature type="non-terminal residue" evidence="1">
    <location>
        <position position="1"/>
    </location>
</feature>
<accession>A0A2G9TNC3</accession>
<gene>
    <name evidence="1" type="ORF">TELCIR_19037</name>
</gene>
<dbReference type="EMBL" id="KZ357688">
    <property type="protein sequence ID" value="PIO59499.1"/>
    <property type="molecule type" value="Genomic_DNA"/>
</dbReference>
<evidence type="ECO:0000313" key="2">
    <source>
        <dbReference type="Proteomes" id="UP000230423"/>
    </source>
</evidence>
<dbReference type="Proteomes" id="UP000230423">
    <property type="component" value="Unassembled WGS sequence"/>
</dbReference>
<dbReference type="OrthoDB" id="413313at2759"/>
<dbReference type="AlphaFoldDB" id="A0A2G9TNC3"/>
<keyword evidence="2" id="KW-1185">Reference proteome</keyword>
<protein>
    <submittedName>
        <fullName evidence="1">Uncharacterized protein</fullName>
    </submittedName>
</protein>